<accession>A0A2S8PW08</accession>
<keyword evidence="2" id="KW-1185">Reference proteome</keyword>
<dbReference type="Proteomes" id="UP000239550">
    <property type="component" value="Unassembled WGS sequence"/>
</dbReference>
<reference evidence="1 2" key="1">
    <citation type="submission" date="2018-02" db="EMBL/GenBank/DDBJ databases">
        <title>Five New Genomes of Indian Photorhabdus Isolates TSA.</title>
        <authorList>
            <person name="Dubay B."/>
            <person name="Somvanshi V.S."/>
        </authorList>
    </citation>
    <scope>NUCLEOTIDE SEQUENCE [LARGE SCALE GENOMIC DNA]</scope>
    <source>
        <strain evidence="1 2">H1</strain>
    </source>
</reference>
<evidence type="ECO:0000313" key="2">
    <source>
        <dbReference type="Proteomes" id="UP000239550"/>
    </source>
</evidence>
<name>A0A2S8PW08_9GAMM</name>
<proteinExistence type="predicted"/>
<organism evidence="1 2">
    <name type="scientific">Photorhabdus hindustanensis</name>
    <dbReference type="NCBI Taxonomy" id="2918802"/>
    <lineage>
        <taxon>Bacteria</taxon>
        <taxon>Pseudomonadati</taxon>
        <taxon>Pseudomonadota</taxon>
        <taxon>Gammaproteobacteria</taxon>
        <taxon>Enterobacterales</taxon>
        <taxon>Morganellaceae</taxon>
        <taxon>Photorhabdus</taxon>
    </lineage>
</organism>
<comment type="caution">
    <text evidence="1">The sequence shown here is derived from an EMBL/GenBank/DDBJ whole genome shotgun (WGS) entry which is preliminary data.</text>
</comment>
<sequence length="61" mass="7331">MRKHYIYNNYFMKAINLNELLISIQTITTPLSKYQLFIFSLILDVQIEKIGQSSIQMIYWV</sequence>
<protein>
    <submittedName>
        <fullName evidence="1">Uncharacterized protein</fullName>
    </submittedName>
</protein>
<evidence type="ECO:0000313" key="1">
    <source>
        <dbReference type="EMBL" id="PQQ23114.1"/>
    </source>
</evidence>
<gene>
    <name evidence="1" type="ORF">C6H66_20750</name>
</gene>
<dbReference type="EMBL" id="PUWT01000066">
    <property type="protein sequence ID" value="PQQ23114.1"/>
    <property type="molecule type" value="Genomic_DNA"/>
</dbReference>
<dbReference type="AlphaFoldDB" id="A0A2S8PW08"/>